<feature type="compositionally biased region" description="Basic and acidic residues" evidence="5">
    <location>
        <begin position="180"/>
        <end position="194"/>
    </location>
</feature>
<gene>
    <name evidence="6" type="ORF">U9M48_041665</name>
</gene>
<dbReference type="GO" id="GO:0009699">
    <property type="term" value="P:phenylpropanoid biosynthetic process"/>
    <property type="evidence" value="ECO:0007669"/>
    <property type="project" value="UniProtKB-ARBA"/>
</dbReference>
<keyword evidence="7" id="KW-1185">Reference proteome</keyword>
<evidence type="ECO:0000256" key="1">
    <source>
        <dbReference type="ARBA" id="ARBA00010746"/>
    </source>
</evidence>
<keyword evidence="3 4" id="KW-0964">Secreted</keyword>
<evidence type="ECO:0000313" key="6">
    <source>
        <dbReference type="EMBL" id="WVZ95965.1"/>
    </source>
</evidence>
<comment type="function">
    <text evidence="4">Dirigent proteins impart stereoselectivity on the phenoxy radical-coupling reaction, yielding optically active lignans from two molecules of coniferyl alcohol in the biosynthesis of lignans, flavonolignans, and alkaloids and thus plays a central role in plant secondary metabolism.</text>
</comment>
<dbReference type="InterPro" id="IPR004265">
    <property type="entry name" value="Dirigent"/>
</dbReference>
<organism evidence="6 7">
    <name type="scientific">Paspalum notatum var. saurae</name>
    <dbReference type="NCBI Taxonomy" id="547442"/>
    <lineage>
        <taxon>Eukaryota</taxon>
        <taxon>Viridiplantae</taxon>
        <taxon>Streptophyta</taxon>
        <taxon>Embryophyta</taxon>
        <taxon>Tracheophyta</taxon>
        <taxon>Spermatophyta</taxon>
        <taxon>Magnoliopsida</taxon>
        <taxon>Liliopsida</taxon>
        <taxon>Poales</taxon>
        <taxon>Poaceae</taxon>
        <taxon>PACMAD clade</taxon>
        <taxon>Panicoideae</taxon>
        <taxon>Andropogonodae</taxon>
        <taxon>Paspaleae</taxon>
        <taxon>Paspalinae</taxon>
        <taxon>Paspalum</taxon>
    </lineage>
</organism>
<feature type="non-terminal residue" evidence="6">
    <location>
        <position position="1"/>
    </location>
</feature>
<evidence type="ECO:0000256" key="2">
    <source>
        <dbReference type="ARBA" id="ARBA00011738"/>
    </source>
</evidence>
<dbReference type="PROSITE" id="PS51257">
    <property type="entry name" value="PROKAR_LIPOPROTEIN"/>
    <property type="match status" value="1"/>
</dbReference>
<feature type="region of interest" description="Disordered" evidence="5">
    <location>
        <begin position="178"/>
        <end position="216"/>
    </location>
</feature>
<comment type="subunit">
    <text evidence="2 4">Homodimer.</text>
</comment>
<dbReference type="GO" id="GO:0048046">
    <property type="term" value="C:apoplast"/>
    <property type="evidence" value="ECO:0007669"/>
    <property type="project" value="UniProtKB-SubCell"/>
</dbReference>
<dbReference type="InterPro" id="IPR044859">
    <property type="entry name" value="Allene_oxi_cyc_Dirigent"/>
</dbReference>
<comment type="subcellular location">
    <subcellularLocation>
        <location evidence="4">Secreted</location>
        <location evidence="4">Extracellular space</location>
        <location evidence="4">Apoplast</location>
    </subcellularLocation>
</comment>
<evidence type="ECO:0000256" key="5">
    <source>
        <dbReference type="SAM" id="MobiDB-lite"/>
    </source>
</evidence>
<protein>
    <recommendedName>
        <fullName evidence="4">Dirigent protein</fullName>
    </recommendedName>
</protein>
<dbReference type="EMBL" id="CP144754">
    <property type="protein sequence ID" value="WVZ95965.1"/>
    <property type="molecule type" value="Genomic_DNA"/>
</dbReference>
<accession>A0AAQ3XF44</accession>
<evidence type="ECO:0000256" key="3">
    <source>
        <dbReference type="ARBA" id="ARBA00022525"/>
    </source>
</evidence>
<evidence type="ECO:0000256" key="4">
    <source>
        <dbReference type="RuleBase" id="RU363099"/>
    </source>
</evidence>
<proteinExistence type="inferred from homology"/>
<keyword evidence="4" id="KW-0732">Signal</keyword>
<sequence length="393" mass="43209">MAAARCPWLVLTTMLLVLMACSGSGAAEELTHLSFYFHEVPSSAPNATIATVASLNVYVTTGSTFGDLQVFDNALREGADPSSTLIGRARGMVVAASLDNSGRVSIIEFVFSNFGDYSGSTLASLGHLTIPDVTERSIVGGTGVLRFARGYFTTQVISSTSDLGVALFDVYFTTQNSDPNKTDRSNTLGRRENKSPANETGRSDTLGRRAGTPANERSTISLLSDGKQQHTKFFSALVINQNRVLTTHIKCTKHSYVLHQQNEVNEKLSNLNAKKDKRNAYMHKYQAKKWQKLRIKLTARMQLPKKKAEATDQSMVCKSQDCIGTPNTAMSNNIHLVDIRGKVNEKLSNGAALDPAEIKRQRERKRYNSWTVEGAEVWIYHPEAVAAEEAKLQ</sequence>
<name>A0AAQ3XF44_PASNO</name>
<comment type="similarity">
    <text evidence="1 4">Belongs to the plant dirigent protein family.</text>
</comment>
<dbReference type="PANTHER" id="PTHR21495">
    <property type="entry name" value="NUCLEOPORIN-RELATED"/>
    <property type="match status" value="1"/>
</dbReference>
<keyword evidence="4" id="KW-0052">Apoplast</keyword>
<feature type="chain" id="PRO_5042665930" description="Dirigent protein" evidence="4">
    <location>
        <begin position="28"/>
        <end position="393"/>
    </location>
</feature>
<dbReference type="Pfam" id="PF03018">
    <property type="entry name" value="Dirigent"/>
    <property type="match status" value="1"/>
</dbReference>
<dbReference type="AlphaFoldDB" id="A0AAQ3XF44"/>
<evidence type="ECO:0000313" key="7">
    <source>
        <dbReference type="Proteomes" id="UP001341281"/>
    </source>
</evidence>
<dbReference type="Gene3D" id="2.40.480.10">
    <property type="entry name" value="Allene oxide cyclase-like"/>
    <property type="match status" value="1"/>
</dbReference>
<reference evidence="6 7" key="1">
    <citation type="submission" date="2024-02" db="EMBL/GenBank/DDBJ databases">
        <title>High-quality chromosome-scale genome assembly of Pensacola bahiagrass (Paspalum notatum Flugge var. saurae).</title>
        <authorList>
            <person name="Vega J.M."/>
            <person name="Podio M."/>
            <person name="Orjuela J."/>
            <person name="Siena L.A."/>
            <person name="Pessino S.C."/>
            <person name="Combes M.C."/>
            <person name="Mariac C."/>
            <person name="Albertini E."/>
            <person name="Pupilli F."/>
            <person name="Ortiz J.P.A."/>
            <person name="Leblanc O."/>
        </authorList>
    </citation>
    <scope>NUCLEOTIDE SEQUENCE [LARGE SCALE GENOMIC DNA]</scope>
    <source>
        <strain evidence="6">R1</strain>
        <tissue evidence="6">Leaf</tissue>
    </source>
</reference>
<feature type="signal peptide" evidence="4">
    <location>
        <begin position="1"/>
        <end position="27"/>
    </location>
</feature>
<dbReference type="Proteomes" id="UP001341281">
    <property type="component" value="Chromosome 10"/>
</dbReference>